<comment type="caution">
    <text evidence="1">The sequence shown here is derived from an EMBL/GenBank/DDBJ whole genome shotgun (WGS) entry which is preliminary data.</text>
</comment>
<name>A0A5B7D214_PORTR</name>
<dbReference type="AlphaFoldDB" id="A0A5B7D214"/>
<accession>A0A5B7D214</accession>
<organism evidence="1 2">
    <name type="scientific">Portunus trituberculatus</name>
    <name type="common">Swimming crab</name>
    <name type="synonym">Neptunus trituberculatus</name>
    <dbReference type="NCBI Taxonomy" id="210409"/>
    <lineage>
        <taxon>Eukaryota</taxon>
        <taxon>Metazoa</taxon>
        <taxon>Ecdysozoa</taxon>
        <taxon>Arthropoda</taxon>
        <taxon>Crustacea</taxon>
        <taxon>Multicrustacea</taxon>
        <taxon>Malacostraca</taxon>
        <taxon>Eumalacostraca</taxon>
        <taxon>Eucarida</taxon>
        <taxon>Decapoda</taxon>
        <taxon>Pleocyemata</taxon>
        <taxon>Brachyura</taxon>
        <taxon>Eubrachyura</taxon>
        <taxon>Portunoidea</taxon>
        <taxon>Portunidae</taxon>
        <taxon>Portuninae</taxon>
        <taxon>Portunus</taxon>
    </lineage>
</organism>
<evidence type="ECO:0000313" key="1">
    <source>
        <dbReference type="EMBL" id="MPC15251.1"/>
    </source>
</evidence>
<reference evidence="1 2" key="1">
    <citation type="submission" date="2019-05" db="EMBL/GenBank/DDBJ databases">
        <title>Another draft genome of Portunus trituberculatus and its Hox gene families provides insights of decapod evolution.</title>
        <authorList>
            <person name="Jeong J.-H."/>
            <person name="Song I."/>
            <person name="Kim S."/>
            <person name="Choi T."/>
            <person name="Kim D."/>
            <person name="Ryu S."/>
            <person name="Kim W."/>
        </authorList>
    </citation>
    <scope>NUCLEOTIDE SEQUENCE [LARGE SCALE GENOMIC DNA]</scope>
    <source>
        <tissue evidence="1">Muscle</tissue>
    </source>
</reference>
<evidence type="ECO:0000313" key="2">
    <source>
        <dbReference type="Proteomes" id="UP000324222"/>
    </source>
</evidence>
<sequence>MQQAKTKDHRLHGMGNMAEQMTPAILLALPLLVGKCWVGREGEGGVVPYAPTHALARPHLATTQCYKEDDTSTHCCPSLAGA</sequence>
<protein>
    <submittedName>
        <fullName evidence="1">Uncharacterized protein</fullName>
    </submittedName>
</protein>
<gene>
    <name evidence="1" type="ORF">E2C01_008038</name>
</gene>
<keyword evidence="2" id="KW-1185">Reference proteome</keyword>
<dbReference type="EMBL" id="VSRR010000411">
    <property type="protein sequence ID" value="MPC15251.1"/>
    <property type="molecule type" value="Genomic_DNA"/>
</dbReference>
<proteinExistence type="predicted"/>
<dbReference type="Proteomes" id="UP000324222">
    <property type="component" value="Unassembled WGS sequence"/>
</dbReference>